<geneLocation type="mitochondrion" evidence="2"/>
<protein>
    <submittedName>
        <fullName evidence="2">Uncharacterized protein</fullName>
    </submittedName>
</protein>
<name>A0A101LZZ9_PICGL</name>
<reference evidence="2" key="1">
    <citation type="journal article" date="2015" name="Genome Biol. Evol.">
        <title>Organellar Genomes of White Spruce (Picea glauca): Assembly and Annotation.</title>
        <authorList>
            <person name="Jackman S.D."/>
            <person name="Warren R.L."/>
            <person name="Gibb E.A."/>
            <person name="Vandervalk B.P."/>
            <person name="Mohamadi H."/>
            <person name="Chu J."/>
            <person name="Raymond A."/>
            <person name="Pleasance S."/>
            <person name="Coope R."/>
            <person name="Wildung M.R."/>
            <person name="Ritland C.E."/>
            <person name="Bousquet J."/>
            <person name="Jones S.J."/>
            <person name="Bohlmann J."/>
            <person name="Birol I."/>
        </authorList>
    </citation>
    <scope>NUCLEOTIDE SEQUENCE [LARGE SCALE GENOMIC DNA]</scope>
    <source>
        <tissue evidence="2">Flushing bud</tissue>
    </source>
</reference>
<organism evidence="2">
    <name type="scientific">Picea glauca</name>
    <name type="common">White spruce</name>
    <name type="synonym">Pinus glauca</name>
    <dbReference type="NCBI Taxonomy" id="3330"/>
    <lineage>
        <taxon>Eukaryota</taxon>
        <taxon>Viridiplantae</taxon>
        <taxon>Streptophyta</taxon>
        <taxon>Embryophyta</taxon>
        <taxon>Tracheophyta</taxon>
        <taxon>Spermatophyta</taxon>
        <taxon>Pinopsida</taxon>
        <taxon>Pinidae</taxon>
        <taxon>Conifers I</taxon>
        <taxon>Pinales</taxon>
        <taxon>Pinaceae</taxon>
        <taxon>Picea</taxon>
    </lineage>
</organism>
<dbReference type="EMBL" id="LKAM01000005">
    <property type="protein sequence ID" value="KUM48460.1"/>
    <property type="molecule type" value="Genomic_DNA"/>
</dbReference>
<keyword evidence="1" id="KW-0472">Membrane</keyword>
<evidence type="ECO:0000256" key="1">
    <source>
        <dbReference type="SAM" id="Phobius"/>
    </source>
</evidence>
<dbReference type="AlphaFoldDB" id="A0A101LZZ9"/>
<evidence type="ECO:0000313" key="2">
    <source>
        <dbReference type="EMBL" id="KUM48460.1"/>
    </source>
</evidence>
<gene>
    <name evidence="2" type="ORF">ABT39_MTgene4475</name>
</gene>
<sequence>MSFGIEHMLTIYRWMVEKSFLYSNLPKLLIGWGGSSLLLFLFPWLQHTGGLALSSYSFPNRGSNNSVIVLYT</sequence>
<feature type="transmembrane region" description="Helical" evidence="1">
    <location>
        <begin position="21"/>
        <end position="45"/>
    </location>
</feature>
<keyword evidence="2" id="KW-0496">Mitochondrion</keyword>
<accession>A0A101LZZ9</accession>
<keyword evidence="1" id="KW-0812">Transmembrane</keyword>
<comment type="caution">
    <text evidence="2">The sequence shown here is derived from an EMBL/GenBank/DDBJ whole genome shotgun (WGS) entry which is preliminary data.</text>
</comment>
<keyword evidence="1" id="KW-1133">Transmembrane helix</keyword>
<proteinExistence type="predicted"/>